<evidence type="ECO:0000313" key="2">
    <source>
        <dbReference type="EMBL" id="MDR9778539.1"/>
    </source>
</evidence>
<feature type="region of interest" description="Disordered" evidence="1">
    <location>
        <begin position="64"/>
        <end position="89"/>
    </location>
</feature>
<comment type="caution">
    <text evidence="2">The sequence shown here is derived from an EMBL/GenBank/DDBJ whole genome shotgun (WGS) entry which is preliminary data.</text>
</comment>
<dbReference type="AlphaFoldDB" id="A0AAJ2H428"/>
<feature type="compositionally biased region" description="Polar residues" evidence="1">
    <location>
        <begin position="7"/>
        <end position="34"/>
    </location>
</feature>
<accession>A0AAJ2H428</accession>
<proteinExistence type="predicted"/>
<protein>
    <submittedName>
        <fullName evidence="2">Uncharacterized protein</fullName>
    </submittedName>
</protein>
<dbReference type="EMBL" id="JAVLSF010000924">
    <property type="protein sequence ID" value="MDR9778539.1"/>
    <property type="molecule type" value="Genomic_DNA"/>
</dbReference>
<dbReference type="Proteomes" id="UP001268610">
    <property type="component" value="Unassembled WGS sequence"/>
</dbReference>
<feature type="region of interest" description="Disordered" evidence="1">
    <location>
        <begin position="109"/>
        <end position="130"/>
    </location>
</feature>
<feature type="non-terminal residue" evidence="2">
    <location>
        <position position="1"/>
    </location>
</feature>
<organism evidence="2 3">
    <name type="scientific">Rhizobium hidalgonense</name>
    <dbReference type="NCBI Taxonomy" id="1538159"/>
    <lineage>
        <taxon>Bacteria</taxon>
        <taxon>Pseudomonadati</taxon>
        <taxon>Pseudomonadota</taxon>
        <taxon>Alphaproteobacteria</taxon>
        <taxon>Hyphomicrobiales</taxon>
        <taxon>Rhizobiaceae</taxon>
        <taxon>Rhizobium/Agrobacterium group</taxon>
        <taxon>Rhizobium</taxon>
    </lineage>
</organism>
<feature type="non-terminal residue" evidence="2">
    <location>
        <position position="130"/>
    </location>
</feature>
<dbReference type="RefSeq" id="WP_310866576.1">
    <property type="nucleotide sequence ID" value="NZ_JAVLSF010000924.1"/>
</dbReference>
<name>A0AAJ2H428_9HYPH</name>
<gene>
    <name evidence="2" type="ORF">RJJ65_39025</name>
</gene>
<sequence>VRELYRTIQTTSQEATRTQTQQTMGESWEEVTQTQTRDCPAFRSCKDWSEWSPSLTNVNTSWQIQSIPNGNSSPSVSDPSLGSSTPTSNIIKQECNQWSANDSCTNWISSSKQATDFPNVTSTTTTSPLE</sequence>
<reference evidence="2" key="1">
    <citation type="submission" date="2023-04" db="EMBL/GenBank/DDBJ databases">
        <title>Genomic characterization of faba bean (Vicia faba) microsymbionts in Mexican soils.</title>
        <authorList>
            <person name="Rivera Orduna F.N."/>
            <person name="Guevara-Luna J."/>
            <person name="Yan J."/>
            <person name="Arroyo-Herrera I."/>
            <person name="Li Y."/>
            <person name="Vasquez-Murrieta M.S."/>
            <person name="Wang E.T."/>
        </authorList>
    </citation>
    <scope>NUCLEOTIDE SEQUENCE</scope>
    <source>
        <strain evidence="2">CH26</strain>
    </source>
</reference>
<evidence type="ECO:0000313" key="3">
    <source>
        <dbReference type="Proteomes" id="UP001268610"/>
    </source>
</evidence>
<evidence type="ECO:0000256" key="1">
    <source>
        <dbReference type="SAM" id="MobiDB-lite"/>
    </source>
</evidence>
<feature type="compositionally biased region" description="Low complexity" evidence="1">
    <location>
        <begin position="72"/>
        <end position="86"/>
    </location>
</feature>
<feature type="region of interest" description="Disordered" evidence="1">
    <location>
        <begin position="1"/>
        <end position="34"/>
    </location>
</feature>